<proteinExistence type="inferred from homology"/>
<keyword evidence="8" id="KW-0406">Ion transport</keyword>
<evidence type="ECO:0000256" key="9">
    <source>
        <dbReference type="ARBA" id="ARBA00023136"/>
    </source>
</evidence>
<dbReference type="GO" id="GO:0005886">
    <property type="term" value="C:plasma membrane"/>
    <property type="evidence" value="ECO:0007669"/>
    <property type="project" value="UniProtKB-SubCell"/>
</dbReference>
<organism evidence="13 14">
    <name type="scientific">Lithospermum erythrorhizon</name>
    <name type="common">Purple gromwell</name>
    <name type="synonym">Lithospermum officinale var. erythrorhizon</name>
    <dbReference type="NCBI Taxonomy" id="34254"/>
    <lineage>
        <taxon>Eukaryota</taxon>
        <taxon>Viridiplantae</taxon>
        <taxon>Streptophyta</taxon>
        <taxon>Embryophyta</taxon>
        <taxon>Tracheophyta</taxon>
        <taxon>Spermatophyta</taxon>
        <taxon>Magnoliopsida</taxon>
        <taxon>eudicotyledons</taxon>
        <taxon>Gunneridae</taxon>
        <taxon>Pentapetalae</taxon>
        <taxon>asterids</taxon>
        <taxon>lamiids</taxon>
        <taxon>Boraginales</taxon>
        <taxon>Boraginaceae</taxon>
        <taxon>Boraginoideae</taxon>
        <taxon>Lithospermeae</taxon>
        <taxon>Lithospermum</taxon>
    </lineage>
</organism>
<accession>A0AAV3NHW6</accession>
<evidence type="ECO:0000256" key="6">
    <source>
        <dbReference type="ARBA" id="ARBA00022958"/>
    </source>
</evidence>
<dbReference type="InterPro" id="IPR053952">
    <property type="entry name" value="K_trans_C"/>
</dbReference>
<evidence type="ECO:0000256" key="7">
    <source>
        <dbReference type="ARBA" id="ARBA00022989"/>
    </source>
</evidence>
<evidence type="ECO:0000256" key="10">
    <source>
        <dbReference type="SAM" id="Phobius"/>
    </source>
</evidence>
<reference evidence="13 14" key="1">
    <citation type="submission" date="2024-01" db="EMBL/GenBank/DDBJ databases">
        <title>The complete chloroplast genome sequence of Lithospermum erythrorhizon: insights into the phylogenetic relationship among Boraginaceae species and the maternal lineages of purple gromwells.</title>
        <authorList>
            <person name="Okada T."/>
            <person name="Watanabe K."/>
        </authorList>
    </citation>
    <scope>NUCLEOTIDE SEQUENCE [LARGE SCALE GENOMIC DNA]</scope>
</reference>
<feature type="domain" description="K+ potassium transporter integral membrane" evidence="11">
    <location>
        <begin position="54"/>
        <end position="151"/>
    </location>
</feature>
<name>A0AAV3NHW6_LITER</name>
<keyword evidence="7 10" id="KW-1133">Transmembrane helix</keyword>
<dbReference type="Pfam" id="PF02705">
    <property type="entry name" value="K_trans"/>
    <property type="match status" value="1"/>
</dbReference>
<evidence type="ECO:0000313" key="13">
    <source>
        <dbReference type="EMBL" id="GAA0138909.1"/>
    </source>
</evidence>
<dbReference type="GO" id="GO:0015079">
    <property type="term" value="F:potassium ion transmembrane transporter activity"/>
    <property type="evidence" value="ECO:0007669"/>
    <property type="project" value="InterPro"/>
</dbReference>
<evidence type="ECO:0000256" key="8">
    <source>
        <dbReference type="ARBA" id="ARBA00023065"/>
    </source>
</evidence>
<evidence type="ECO:0000259" key="11">
    <source>
        <dbReference type="Pfam" id="PF02705"/>
    </source>
</evidence>
<comment type="caution">
    <text evidence="13">The sequence shown here is derived from an EMBL/GenBank/DDBJ whole genome shotgun (WGS) entry which is preliminary data.</text>
</comment>
<dbReference type="AlphaFoldDB" id="A0AAV3NHW6"/>
<feature type="domain" description="K+ potassium transporter C-terminal" evidence="12">
    <location>
        <begin position="171"/>
        <end position="258"/>
    </location>
</feature>
<keyword evidence="3" id="KW-0813">Transport</keyword>
<dbReference type="PANTHER" id="PTHR30540">
    <property type="entry name" value="OSMOTIC STRESS POTASSIUM TRANSPORTER"/>
    <property type="match status" value="1"/>
</dbReference>
<dbReference type="EMBL" id="BAABME010000043">
    <property type="protein sequence ID" value="GAA0138909.1"/>
    <property type="molecule type" value="Genomic_DNA"/>
</dbReference>
<comment type="similarity">
    <text evidence="2">Belongs to the HAK/KUP transporter (TC 2.A.72.3) family.</text>
</comment>
<evidence type="ECO:0000259" key="12">
    <source>
        <dbReference type="Pfam" id="PF22776"/>
    </source>
</evidence>
<keyword evidence="9 10" id="KW-0472">Membrane</keyword>
<keyword evidence="5 10" id="KW-0812">Transmembrane</keyword>
<comment type="subcellular location">
    <subcellularLocation>
        <location evidence="1">Cell membrane</location>
        <topology evidence="1">Multi-pass membrane protein</topology>
    </subcellularLocation>
</comment>
<feature type="transmembrane region" description="Helical" evidence="10">
    <location>
        <begin position="116"/>
        <end position="135"/>
    </location>
</feature>
<keyword evidence="4" id="KW-0633">Potassium transport</keyword>
<keyword evidence="6" id="KW-0630">Potassium</keyword>
<keyword evidence="14" id="KW-1185">Reference proteome</keyword>
<feature type="transmembrane region" description="Helical" evidence="10">
    <location>
        <begin position="86"/>
        <end position="104"/>
    </location>
</feature>
<gene>
    <name evidence="13" type="ORF">LIER_00563</name>
</gene>
<dbReference type="PANTHER" id="PTHR30540:SF94">
    <property type="entry name" value="POTASSIUM TRANSPORTER 5"/>
    <property type="match status" value="1"/>
</dbReference>
<evidence type="ECO:0000313" key="14">
    <source>
        <dbReference type="Proteomes" id="UP001454036"/>
    </source>
</evidence>
<feature type="transmembrane region" description="Helical" evidence="10">
    <location>
        <begin position="59"/>
        <end position="80"/>
    </location>
</feature>
<evidence type="ECO:0000256" key="5">
    <source>
        <dbReference type="ARBA" id="ARBA00022692"/>
    </source>
</evidence>
<dbReference type="InterPro" id="IPR003855">
    <property type="entry name" value="K+_transporter"/>
</dbReference>
<evidence type="ECO:0000256" key="2">
    <source>
        <dbReference type="ARBA" id="ARBA00008440"/>
    </source>
</evidence>
<dbReference type="InterPro" id="IPR053951">
    <property type="entry name" value="K_trans_N"/>
</dbReference>
<dbReference type="Pfam" id="PF22776">
    <property type="entry name" value="K_trans_C"/>
    <property type="match status" value="1"/>
</dbReference>
<sequence>MFVVAMGVSLIASQSNDLRNVCNNLSVLKSFLFPRFKVIHTSAKYEGQVYIPKNIGHSYGITVVAVMVITTCMVTLIMLVIWKTSIWLIALFFFVFFTIDIIYLSSALFKFNQGGYLPLALSLVLIVIMGTWHYIQMKRYVFELNNKVSSDYVRRLSENLEVKRMPGIGLLYCSRNSTNISTHLVGIVPSILSVIVMVSIKSIPISKIVSKERFLFRQVEPKDYGVFRCVVRYGYKDKIEEHSVFERQLVDSLKEFIKQEKLLQGVPAQPQHVTLKVEHSQEPKKSDASNSSIRGVNEFVYTSHK</sequence>
<dbReference type="Proteomes" id="UP001454036">
    <property type="component" value="Unassembled WGS sequence"/>
</dbReference>
<evidence type="ECO:0000256" key="3">
    <source>
        <dbReference type="ARBA" id="ARBA00022448"/>
    </source>
</evidence>
<feature type="transmembrane region" description="Helical" evidence="10">
    <location>
        <begin position="180"/>
        <end position="200"/>
    </location>
</feature>
<evidence type="ECO:0000256" key="4">
    <source>
        <dbReference type="ARBA" id="ARBA00022538"/>
    </source>
</evidence>
<protein>
    <submittedName>
        <fullName evidence="13">Transporter</fullName>
    </submittedName>
</protein>
<evidence type="ECO:0000256" key="1">
    <source>
        <dbReference type="ARBA" id="ARBA00004651"/>
    </source>
</evidence>